<organismHost>
    <name type="scientific">Xestia</name>
    <dbReference type="NCBI Taxonomy" id="320016"/>
</organismHost>
<accession>Q9PYZ9</accession>
<protein>
    <submittedName>
        <fullName evidence="1">ORF44</fullName>
    </submittedName>
</protein>
<gene>
    <name evidence="1" type="primary">ORF44</name>
</gene>
<dbReference type="Proteomes" id="UP000202921">
    <property type="component" value="Segment"/>
</dbReference>
<dbReference type="KEGG" id="vg:1442278"/>
<keyword evidence="2" id="KW-1185">Reference proteome</keyword>
<evidence type="ECO:0000313" key="2">
    <source>
        <dbReference type="Proteomes" id="UP000202921"/>
    </source>
</evidence>
<dbReference type="GeneID" id="1442278"/>
<reference evidence="1 2" key="1">
    <citation type="journal article" date="1999" name="Virology">
        <title>Sequence analysis of the Xestia c-nigrum granulovirus genome.</title>
        <authorList>
            <person name="Hayakawa T."/>
            <person name="Ko R."/>
            <person name="Okano K."/>
            <person name="Seong S.I."/>
            <person name="Goto C."/>
            <person name="Maeda S."/>
        </authorList>
    </citation>
    <scope>NUCLEOTIDE SEQUENCE [LARGE SCALE GENOMIC DNA]</scope>
</reference>
<dbReference type="EMBL" id="AF162221">
    <property type="protein sequence ID" value="AAF05158.1"/>
    <property type="molecule type" value="Genomic_DNA"/>
</dbReference>
<organism evidence="1 2">
    <name type="scientific">Xestia c-nigrum granulosis virus</name>
    <name type="common">XnGV</name>
    <name type="synonym">Xestia c-nigrum granulovirus</name>
    <dbReference type="NCBI Taxonomy" id="51677"/>
    <lineage>
        <taxon>Viruses</taxon>
        <taxon>Viruses incertae sedis</taxon>
        <taxon>Naldaviricetes</taxon>
        <taxon>Lefavirales</taxon>
        <taxon>Baculoviridae</taxon>
        <taxon>Betabaculovirus</taxon>
        <taxon>Betabaculovirus xecnigri</taxon>
    </lineage>
</organism>
<evidence type="ECO:0000313" key="1">
    <source>
        <dbReference type="EMBL" id="AAF05158.1"/>
    </source>
</evidence>
<sequence length="148" mass="17162">MLVLQCGHIICVYCKKHLDNSMECPLCKAFPVNSYILSAKPNLEPVSTDYDIVCKLLNKNPYPVNRVYEVFELLPVSTVYHVDNHLYSNKHNNGINIVNKLIQFDNTTIREIKPSFVPLIGEQKVLQTKIDQLFRETKYLKLKCYITN</sequence>
<name>Q9PYZ9_GVXN</name>
<dbReference type="SUPFAM" id="SSF57850">
    <property type="entry name" value="RING/U-box"/>
    <property type="match status" value="1"/>
</dbReference>
<proteinExistence type="predicted"/>
<dbReference type="RefSeq" id="NP_059192.1">
    <property type="nucleotide sequence ID" value="NC_002331.1"/>
</dbReference>